<reference evidence="2" key="1">
    <citation type="submission" date="2023-06" db="EMBL/GenBank/DDBJ databases">
        <title>Genome-scale phylogeny and comparative genomics of the fungal order Sordariales.</title>
        <authorList>
            <consortium name="Lawrence Berkeley National Laboratory"/>
            <person name="Hensen N."/>
            <person name="Bonometti L."/>
            <person name="Westerberg I."/>
            <person name="Brannstrom I.O."/>
            <person name="Guillou S."/>
            <person name="Cros-Aarteil S."/>
            <person name="Calhoun S."/>
            <person name="Haridas S."/>
            <person name="Kuo A."/>
            <person name="Mondo S."/>
            <person name="Pangilinan J."/>
            <person name="Riley R."/>
            <person name="LaButti K."/>
            <person name="Andreopoulos B."/>
            <person name="Lipzen A."/>
            <person name="Chen C."/>
            <person name="Yanf M."/>
            <person name="Daum C."/>
            <person name="Ng V."/>
            <person name="Clum A."/>
            <person name="Steindorff A."/>
            <person name="Ohm R."/>
            <person name="Martin F."/>
            <person name="Silar P."/>
            <person name="Natvig D."/>
            <person name="Lalanne C."/>
            <person name="Gautier V."/>
            <person name="Ament-velasquez S.L."/>
            <person name="Kruys A."/>
            <person name="Hutchinson M.I."/>
            <person name="Powell A.J."/>
            <person name="Barry K."/>
            <person name="Miller A.N."/>
            <person name="Grigoriev I.V."/>
            <person name="Debuchy R."/>
            <person name="Gladieux P."/>
            <person name="Thoren M.H."/>
            <person name="Johannesson H."/>
        </authorList>
    </citation>
    <scope>NUCLEOTIDE SEQUENCE</scope>
    <source>
        <strain evidence="2">SMH3187-1</strain>
    </source>
</reference>
<evidence type="ECO:0008006" key="4">
    <source>
        <dbReference type="Google" id="ProtNLM"/>
    </source>
</evidence>
<name>A0AA40KCP3_9PEZI</name>
<gene>
    <name evidence="2" type="ORF">B0T18DRAFT_398263</name>
</gene>
<evidence type="ECO:0000256" key="1">
    <source>
        <dbReference type="SAM" id="SignalP"/>
    </source>
</evidence>
<dbReference type="EMBL" id="JAUKUD010000001">
    <property type="protein sequence ID" value="KAK0754006.1"/>
    <property type="molecule type" value="Genomic_DNA"/>
</dbReference>
<dbReference type="Proteomes" id="UP001172155">
    <property type="component" value="Unassembled WGS sequence"/>
</dbReference>
<dbReference type="AlphaFoldDB" id="A0AA40KCP3"/>
<evidence type="ECO:0000313" key="3">
    <source>
        <dbReference type="Proteomes" id="UP001172155"/>
    </source>
</evidence>
<keyword evidence="1" id="KW-0732">Signal</keyword>
<feature type="signal peptide" evidence="1">
    <location>
        <begin position="1"/>
        <end position="17"/>
    </location>
</feature>
<evidence type="ECO:0000313" key="2">
    <source>
        <dbReference type="EMBL" id="KAK0754006.1"/>
    </source>
</evidence>
<organism evidence="2 3">
    <name type="scientific">Schizothecium vesticola</name>
    <dbReference type="NCBI Taxonomy" id="314040"/>
    <lineage>
        <taxon>Eukaryota</taxon>
        <taxon>Fungi</taxon>
        <taxon>Dikarya</taxon>
        <taxon>Ascomycota</taxon>
        <taxon>Pezizomycotina</taxon>
        <taxon>Sordariomycetes</taxon>
        <taxon>Sordariomycetidae</taxon>
        <taxon>Sordariales</taxon>
        <taxon>Schizotheciaceae</taxon>
        <taxon>Schizothecium</taxon>
    </lineage>
</organism>
<proteinExistence type="predicted"/>
<comment type="caution">
    <text evidence="2">The sequence shown here is derived from an EMBL/GenBank/DDBJ whole genome shotgun (WGS) entry which is preliminary data.</text>
</comment>
<accession>A0AA40KCP3</accession>
<feature type="chain" id="PRO_5041303965" description="Secreted protein" evidence="1">
    <location>
        <begin position="18"/>
        <end position="273"/>
    </location>
</feature>
<sequence length="273" mass="30258">MGHFVLFFLTLVSEVVARVVGMYVDIRRCSGREGDGLVAALGGGGKEGIEMYHVRYILSVHCVCLQDGEGRGGRVGHSHHLSRWYISDVYRTYLLCPEYASFHKKSLVKKACRNTRWIQGVSSQSGGGRGCGRRCLGLEPIWRDGLLCSGDGHIVTQIVAVPIAGTRDRLGSRRWPCRTLYRLGYLPTRARIPLEPEPEPKPTPDIERIKVRLFVSCCISGSNAGGATGICVVRPSVRRSVPHWYNVAKKVISSFCNGRRSPMCSIFHVVDVM</sequence>
<protein>
    <recommendedName>
        <fullName evidence="4">Secreted protein</fullName>
    </recommendedName>
</protein>
<keyword evidence="3" id="KW-1185">Reference proteome</keyword>